<dbReference type="STRING" id="1156417.Y919_07580"/>
<dbReference type="GO" id="GO:0016887">
    <property type="term" value="F:ATP hydrolysis activity"/>
    <property type="evidence" value="ECO:0007669"/>
    <property type="project" value="UniProtKB-UniRule"/>
</dbReference>
<keyword evidence="5 9" id="KW-0378">Hydrolase</keyword>
<dbReference type="PROSITE" id="PS51786">
    <property type="entry name" value="LON_PROTEOLYTIC"/>
    <property type="match status" value="1"/>
</dbReference>
<dbReference type="InterPro" id="IPR008269">
    <property type="entry name" value="Lon_proteolytic"/>
</dbReference>
<dbReference type="GO" id="GO:0006515">
    <property type="term" value="P:protein quality control for misfolded or incompletely synthesized proteins"/>
    <property type="evidence" value="ECO:0007669"/>
    <property type="project" value="UniProtKB-UniRule"/>
</dbReference>
<evidence type="ECO:0000256" key="3">
    <source>
        <dbReference type="ARBA" id="ARBA00022670"/>
    </source>
</evidence>
<dbReference type="GO" id="GO:0034605">
    <property type="term" value="P:cellular response to heat"/>
    <property type="evidence" value="ECO:0007669"/>
    <property type="project" value="UniProtKB-UniRule"/>
</dbReference>
<dbReference type="Pfam" id="PF02190">
    <property type="entry name" value="LON_substr_bdg"/>
    <property type="match status" value="1"/>
</dbReference>
<organism evidence="18 19">
    <name type="scientific">Caloranaerobacter azorensis H53214</name>
    <dbReference type="NCBI Taxonomy" id="1156417"/>
    <lineage>
        <taxon>Bacteria</taxon>
        <taxon>Bacillati</taxon>
        <taxon>Bacillota</taxon>
        <taxon>Tissierellia</taxon>
        <taxon>Tissierellales</taxon>
        <taxon>Thermohalobacteraceae</taxon>
        <taxon>Caloranaerobacter</taxon>
    </lineage>
</organism>
<dbReference type="NCBIfam" id="NF008053">
    <property type="entry name" value="PRK10787.1"/>
    <property type="match status" value="1"/>
</dbReference>
<dbReference type="InterPro" id="IPR027065">
    <property type="entry name" value="Lon_Prtase"/>
</dbReference>
<dbReference type="EC" id="3.4.21.53" evidence="9 10"/>
<keyword evidence="3 9" id="KW-0645">Protease</keyword>
<keyword evidence="2 9" id="KW-0963">Cytoplasm</keyword>
<comment type="induction">
    <text evidence="9">By heat shock.</text>
</comment>
<evidence type="ECO:0000256" key="14">
    <source>
        <dbReference type="RuleBase" id="RU000591"/>
    </source>
</evidence>
<feature type="binding site" evidence="9 12">
    <location>
        <begin position="360"/>
        <end position="367"/>
    </location>
    <ligand>
        <name>ATP</name>
        <dbReference type="ChEBI" id="CHEBI:30616"/>
    </ligand>
</feature>
<dbReference type="AlphaFoldDB" id="A0A096CUJ3"/>
<evidence type="ECO:0000259" key="16">
    <source>
        <dbReference type="PROSITE" id="PS51786"/>
    </source>
</evidence>
<dbReference type="SUPFAM" id="SSF88697">
    <property type="entry name" value="PUA domain-like"/>
    <property type="match status" value="1"/>
</dbReference>
<comment type="caution">
    <text evidence="18">The sequence shown here is derived from an EMBL/GenBank/DDBJ whole genome shotgun (WGS) entry which is preliminary data.</text>
</comment>
<evidence type="ECO:0000256" key="5">
    <source>
        <dbReference type="ARBA" id="ARBA00022801"/>
    </source>
</evidence>
<evidence type="ECO:0000256" key="10">
    <source>
        <dbReference type="PIRNR" id="PIRNR001174"/>
    </source>
</evidence>
<comment type="catalytic activity">
    <reaction evidence="9 10 13">
        <text>Hydrolysis of proteins in presence of ATP.</text>
        <dbReference type="EC" id="3.4.21.53"/>
    </reaction>
</comment>
<evidence type="ECO:0000256" key="15">
    <source>
        <dbReference type="SAM" id="Coils"/>
    </source>
</evidence>
<dbReference type="Gene3D" id="2.30.130.40">
    <property type="entry name" value="LON domain-like"/>
    <property type="match status" value="1"/>
</dbReference>
<dbReference type="SUPFAM" id="SSF52540">
    <property type="entry name" value="P-loop containing nucleoside triphosphate hydrolases"/>
    <property type="match status" value="1"/>
</dbReference>
<dbReference type="SUPFAM" id="SSF54211">
    <property type="entry name" value="Ribosomal protein S5 domain 2-like"/>
    <property type="match status" value="1"/>
</dbReference>
<dbReference type="InterPro" id="IPR004815">
    <property type="entry name" value="Lon_bac/euk-typ"/>
</dbReference>
<dbReference type="HAMAP" id="MF_01973">
    <property type="entry name" value="lon_bact"/>
    <property type="match status" value="1"/>
</dbReference>
<dbReference type="InterPro" id="IPR027417">
    <property type="entry name" value="P-loop_NTPase"/>
</dbReference>
<dbReference type="FunFam" id="1.20.5.5270:FF:000002">
    <property type="entry name" value="Lon protease homolog"/>
    <property type="match status" value="1"/>
</dbReference>
<dbReference type="Gene3D" id="1.20.5.5270">
    <property type="match status" value="1"/>
</dbReference>
<evidence type="ECO:0000256" key="6">
    <source>
        <dbReference type="ARBA" id="ARBA00022825"/>
    </source>
</evidence>
<dbReference type="InterPro" id="IPR054594">
    <property type="entry name" value="Lon_lid"/>
</dbReference>
<dbReference type="Pfam" id="PF05362">
    <property type="entry name" value="Lon_C"/>
    <property type="match status" value="1"/>
</dbReference>
<comment type="subunit">
    <text evidence="9 10">Homohexamer. Organized in a ring with a central cavity.</text>
</comment>
<evidence type="ECO:0000256" key="7">
    <source>
        <dbReference type="ARBA" id="ARBA00022840"/>
    </source>
</evidence>
<keyword evidence="7 9" id="KW-0067">ATP-binding</keyword>
<dbReference type="Gene3D" id="3.30.230.10">
    <property type="match status" value="1"/>
</dbReference>
<feature type="active site" evidence="9 11">
    <location>
        <position position="683"/>
    </location>
</feature>
<dbReference type="EMBL" id="AZTB01000035">
    <property type="protein sequence ID" value="KGG80209.1"/>
    <property type="molecule type" value="Genomic_DNA"/>
</dbReference>
<comment type="similarity">
    <text evidence="9 10 13 14">Belongs to the peptidase S16 family.</text>
</comment>
<dbReference type="InterPro" id="IPR008268">
    <property type="entry name" value="Peptidase_S16_AS"/>
</dbReference>
<feature type="active site" evidence="9 11">
    <location>
        <position position="726"/>
    </location>
</feature>
<dbReference type="PANTHER" id="PTHR10046">
    <property type="entry name" value="ATP DEPENDENT LON PROTEASE FAMILY MEMBER"/>
    <property type="match status" value="1"/>
</dbReference>
<dbReference type="PRINTS" id="PR00830">
    <property type="entry name" value="ENDOLAPTASE"/>
</dbReference>
<dbReference type="PROSITE" id="PS51787">
    <property type="entry name" value="LON_N"/>
    <property type="match status" value="1"/>
</dbReference>
<proteinExistence type="evidence at transcript level"/>
<dbReference type="InterPro" id="IPR046336">
    <property type="entry name" value="Lon_prtase_N_sf"/>
</dbReference>
<protein>
    <recommendedName>
        <fullName evidence="9 10">Lon protease</fullName>
        <ecNumber evidence="9 10">3.4.21.53</ecNumber>
    </recommendedName>
    <alternativeName>
        <fullName evidence="9">ATP-dependent protease La</fullName>
    </alternativeName>
</protein>
<dbReference type="InterPro" id="IPR003959">
    <property type="entry name" value="ATPase_AAA_core"/>
</dbReference>
<dbReference type="GO" id="GO:0043565">
    <property type="term" value="F:sequence-specific DNA binding"/>
    <property type="evidence" value="ECO:0007669"/>
    <property type="project" value="UniProtKB-UniRule"/>
</dbReference>
<dbReference type="GO" id="GO:0004252">
    <property type="term" value="F:serine-type endopeptidase activity"/>
    <property type="evidence" value="ECO:0007669"/>
    <property type="project" value="UniProtKB-UniRule"/>
</dbReference>
<feature type="coiled-coil region" evidence="15">
    <location>
        <begin position="194"/>
        <end position="231"/>
    </location>
</feature>
<reference evidence="18 19" key="1">
    <citation type="submission" date="2013-12" db="EMBL/GenBank/DDBJ databases">
        <title>Draft genome sequence of Caloranaerobacter sp. H53214.</title>
        <authorList>
            <person name="Jiang L.J."/>
            <person name="Shao Z.Z."/>
            <person name="Long M.N."/>
        </authorList>
    </citation>
    <scope>NUCLEOTIDE SEQUENCE [LARGE SCALE GENOMIC DNA]</scope>
    <source>
        <strain evidence="18 19">H53214</strain>
    </source>
</reference>
<evidence type="ECO:0000313" key="18">
    <source>
        <dbReference type="EMBL" id="KGG80209.1"/>
    </source>
</evidence>
<dbReference type="FunFam" id="3.40.50.300:FF:000382">
    <property type="entry name" value="Lon protease homolog 2, peroxisomal"/>
    <property type="match status" value="1"/>
</dbReference>
<evidence type="ECO:0000256" key="8">
    <source>
        <dbReference type="ARBA" id="ARBA00023016"/>
    </source>
</evidence>
<evidence type="ECO:0000313" key="19">
    <source>
        <dbReference type="Proteomes" id="UP000029622"/>
    </source>
</evidence>
<dbReference type="Pfam" id="PF00004">
    <property type="entry name" value="AAA"/>
    <property type="match status" value="1"/>
</dbReference>
<evidence type="ECO:0000256" key="13">
    <source>
        <dbReference type="PROSITE-ProRule" id="PRU01122"/>
    </source>
</evidence>
<evidence type="ECO:0000256" key="4">
    <source>
        <dbReference type="ARBA" id="ARBA00022741"/>
    </source>
</evidence>
<dbReference type="NCBIfam" id="TIGR00763">
    <property type="entry name" value="lon"/>
    <property type="match status" value="1"/>
</dbReference>
<evidence type="ECO:0000256" key="1">
    <source>
        <dbReference type="ARBA" id="ARBA00004496"/>
    </source>
</evidence>
<dbReference type="FunFam" id="3.30.230.10:FF:000010">
    <property type="entry name" value="Lon protease"/>
    <property type="match status" value="1"/>
</dbReference>
<gene>
    <name evidence="9" type="primary">lon</name>
    <name evidence="18" type="ORF">Y919_07580</name>
</gene>
<dbReference type="InterPro" id="IPR003111">
    <property type="entry name" value="Lon_prtase_N"/>
</dbReference>
<dbReference type="Gene3D" id="1.20.58.1480">
    <property type="match status" value="1"/>
</dbReference>
<dbReference type="Proteomes" id="UP000029622">
    <property type="component" value="Unassembled WGS sequence"/>
</dbReference>
<evidence type="ECO:0000256" key="11">
    <source>
        <dbReference type="PIRSR" id="PIRSR001174-1"/>
    </source>
</evidence>
<dbReference type="Gene3D" id="1.10.8.60">
    <property type="match status" value="1"/>
</dbReference>
<accession>A0A096CUJ3</accession>
<sequence length="784" mass="89222">MEENKVVNRKRVIPLIPLRGLSVFPYMVMHFDVGRDKSINALEQAMVNNSLIFLTSQKEAKVDMPSSEDFYHVGTVCKIKQMLKLPGDAIRVLVEGINRGKITEILKEEPYFEVEIEEFIYDTEKEKDIEIEAMMRLVLEVFEEYVKVGNKVSPDVVITVSEINEPGRLADVIASYIQLKPEDKQKILEAFNPYERLETLYIILKEEIEVLEIEEKIYQRVRKQINKLQKEYYLKEQLKAIQRELGEDDGIESEVEEYKKKINKIKMPKEVKEKALKEVDRLLKLSPASAETGVIRNYLEWIIELPWDKKTKDRIDIKKSREILDEDHYGLKDVKERILEYLAIRQLAKNMKGPILCLVGPPGVGKTSIAKSIARSLNRKFVRMSLGGVRDEAEIRGHRRTYVGAIPGRIISSMRKVGSKNPVFLFDEIDKLSSDFRGDPASALLEVLDPEQNNTFTDHYLEVPFDLSKVMFITTANTTSTIPRPLLDRMEVIRISGYTEEEKVQIAMRYLLPKQMKEHGLKKENLVISENTIRDIINKYTREAGVRNLERNIANICRKVAKKIVEDNVKTVRVNSSNLHKYLGIPKFRYEKAADEHQVGIATGLAWTAFGGETLSIEVNCMNGTGKLQLTGQLGDVMKESAMAGISYIRSKVSELGIEDDFYKEKDIHIHVPEGAIPKDGPSAGITMATAVISALSNIPVRSDVAMTGEITLRGRVLPVGGIKEKVLAAHRAGIKKVILPFDNKKDMEEIPDKVRRKLKFVLVKNMDEVLENALVKKDDGNEN</sequence>
<dbReference type="PIRSF" id="PIRSF001174">
    <property type="entry name" value="Lon_proteas"/>
    <property type="match status" value="1"/>
</dbReference>
<comment type="function">
    <text evidence="9">ATP-dependent serine protease that mediates the selective degradation of mutant and abnormal proteins as well as certain short-lived regulatory proteins. Required for cellular homeostasis and for survival from DNA damage and developmental changes induced by stress. Degrades polypeptides processively to yield small peptide fragments that are 5 to 10 amino acids long. Binds to DNA in a double-stranded, site-specific manner.</text>
</comment>
<keyword evidence="4 9" id="KW-0547">Nucleotide-binding</keyword>
<dbReference type="GO" id="GO:0004176">
    <property type="term" value="F:ATP-dependent peptidase activity"/>
    <property type="evidence" value="ECO:0007669"/>
    <property type="project" value="UniProtKB-UniRule"/>
</dbReference>
<dbReference type="Pfam" id="PF22667">
    <property type="entry name" value="Lon_lid"/>
    <property type="match status" value="1"/>
</dbReference>
<name>A0A096CUJ3_9FIRM</name>
<dbReference type="InterPro" id="IPR014721">
    <property type="entry name" value="Ribsml_uS5_D2-typ_fold_subgr"/>
</dbReference>
<dbReference type="PROSITE" id="PS01046">
    <property type="entry name" value="LON_SER"/>
    <property type="match status" value="1"/>
</dbReference>
<dbReference type="Gene3D" id="3.40.50.300">
    <property type="entry name" value="P-loop containing nucleotide triphosphate hydrolases"/>
    <property type="match status" value="1"/>
</dbReference>
<keyword evidence="15" id="KW-0175">Coiled coil</keyword>
<evidence type="ECO:0000259" key="17">
    <source>
        <dbReference type="PROSITE" id="PS51787"/>
    </source>
</evidence>
<dbReference type="CDD" id="cd19500">
    <property type="entry name" value="RecA-like_Lon"/>
    <property type="match status" value="1"/>
</dbReference>
<dbReference type="RefSeq" id="WP_035163690.1">
    <property type="nucleotide sequence ID" value="NZ_AZTB01000035.1"/>
</dbReference>
<comment type="subcellular location">
    <subcellularLocation>
        <location evidence="1 9 10">Cytoplasm</location>
    </subcellularLocation>
</comment>
<dbReference type="GO" id="GO:0005737">
    <property type="term" value="C:cytoplasm"/>
    <property type="evidence" value="ECO:0007669"/>
    <property type="project" value="UniProtKB-SubCell"/>
</dbReference>
<evidence type="ECO:0000256" key="9">
    <source>
        <dbReference type="HAMAP-Rule" id="MF_01973"/>
    </source>
</evidence>
<keyword evidence="8 9" id="KW-0346">Stress response</keyword>
<keyword evidence="6 9" id="KW-0720">Serine protease</keyword>
<dbReference type="InterPro" id="IPR020568">
    <property type="entry name" value="Ribosomal_Su5_D2-typ_SF"/>
</dbReference>
<dbReference type="InterPro" id="IPR003593">
    <property type="entry name" value="AAA+_ATPase"/>
</dbReference>
<dbReference type="InterPro" id="IPR015947">
    <property type="entry name" value="PUA-like_sf"/>
</dbReference>
<dbReference type="SMART" id="SM00464">
    <property type="entry name" value="LON"/>
    <property type="match status" value="1"/>
</dbReference>
<dbReference type="GO" id="GO:0005524">
    <property type="term" value="F:ATP binding"/>
    <property type="evidence" value="ECO:0007669"/>
    <property type="project" value="UniProtKB-UniRule"/>
</dbReference>
<feature type="domain" description="Lon N-terminal" evidence="17">
    <location>
        <begin position="13"/>
        <end position="208"/>
    </location>
</feature>
<feature type="domain" description="Lon proteolytic" evidence="16">
    <location>
        <begin position="596"/>
        <end position="777"/>
    </location>
</feature>
<evidence type="ECO:0000256" key="12">
    <source>
        <dbReference type="PIRSR" id="PIRSR001174-2"/>
    </source>
</evidence>
<dbReference type="SMART" id="SM00382">
    <property type="entry name" value="AAA"/>
    <property type="match status" value="1"/>
</dbReference>
<evidence type="ECO:0000256" key="2">
    <source>
        <dbReference type="ARBA" id="ARBA00022490"/>
    </source>
</evidence>
<dbReference type="InterPro" id="IPR027543">
    <property type="entry name" value="Lon_bac"/>
</dbReference>